<dbReference type="Proteomes" id="UP000292702">
    <property type="component" value="Unassembled WGS sequence"/>
</dbReference>
<feature type="transmembrane region" description="Helical" evidence="1">
    <location>
        <begin position="59"/>
        <end position="76"/>
    </location>
</feature>
<sequence>MYNATGPPVFQWKSEPDFRGTFSILTNCLTTLSFCVWGAVHVDIPEKRSARSIWNKPGWLVVGMLAPELLMFIAYMQRYSAVRLLEQAKQYLPADALKPSPHSAWRNMLRPWRWFSRRLSSEQASSVSESDDLQVPHLRHAWTLAHGFYASMGGFVIDTSEGEPFLPDVEDTHAVLTSQGVAFLMEHDFDLLPDLSVDALNDRSKADGFAKTIQILQAAWFCFNCFGRLLVKHLPLSLLEVTTLAHALCTLVTYILWWHKPLDVGQPTMIKGERAREVCAYLRMAGISRAYKLCGTVRLSYAEESHFISIDDLVLEPPQGMESESKPSKSIRVVRRSVAENPDAKATWIPYYVRLHGTPFYPTRISPSSRTWKNMLSPTILQHVFGTARPWYTRLASDRAPRLEHRDMVRWRLAFNAMKRYGIHSFPSGPTHAYVARHAELQASTDIREIGFKSVGQISYAATILCALYGGPHFIAWNFEFPTPLESLLWRVATVAA</sequence>
<evidence type="ECO:0000313" key="2">
    <source>
        <dbReference type="EMBL" id="TCD61620.1"/>
    </source>
</evidence>
<keyword evidence="3" id="KW-1185">Reference proteome</keyword>
<keyword evidence="1" id="KW-1133">Transmembrane helix</keyword>
<dbReference type="EMBL" id="RWJN01000446">
    <property type="protein sequence ID" value="TCD61620.1"/>
    <property type="molecule type" value="Genomic_DNA"/>
</dbReference>
<dbReference type="OrthoDB" id="2733714at2759"/>
<reference evidence="2 3" key="1">
    <citation type="submission" date="2018-11" db="EMBL/GenBank/DDBJ databases">
        <title>Genome assembly of Steccherinum ochraceum LE-BIN_3174, the white-rot fungus of the Steccherinaceae family (The Residual Polyporoid clade, Polyporales, Basidiomycota).</title>
        <authorList>
            <person name="Fedorova T.V."/>
            <person name="Glazunova O.A."/>
            <person name="Landesman E.O."/>
            <person name="Moiseenko K.V."/>
            <person name="Psurtseva N.V."/>
            <person name="Savinova O.S."/>
            <person name="Shakhova N.V."/>
            <person name="Tyazhelova T.V."/>
            <person name="Vasina D.V."/>
        </authorList>
    </citation>
    <scope>NUCLEOTIDE SEQUENCE [LARGE SCALE GENOMIC DNA]</scope>
    <source>
        <strain evidence="2 3">LE-BIN_3174</strain>
    </source>
</reference>
<evidence type="ECO:0000256" key="1">
    <source>
        <dbReference type="SAM" id="Phobius"/>
    </source>
</evidence>
<proteinExistence type="predicted"/>
<keyword evidence="1" id="KW-0472">Membrane</keyword>
<evidence type="ECO:0000313" key="3">
    <source>
        <dbReference type="Proteomes" id="UP000292702"/>
    </source>
</evidence>
<dbReference type="PANTHER" id="PTHR35043">
    <property type="entry name" value="TRANSCRIPTION FACTOR DOMAIN-CONTAINING PROTEIN"/>
    <property type="match status" value="1"/>
</dbReference>
<protein>
    <submittedName>
        <fullName evidence="2">Uncharacterized protein</fullName>
    </submittedName>
</protein>
<organism evidence="2 3">
    <name type="scientific">Steccherinum ochraceum</name>
    <dbReference type="NCBI Taxonomy" id="92696"/>
    <lineage>
        <taxon>Eukaryota</taxon>
        <taxon>Fungi</taxon>
        <taxon>Dikarya</taxon>
        <taxon>Basidiomycota</taxon>
        <taxon>Agaricomycotina</taxon>
        <taxon>Agaricomycetes</taxon>
        <taxon>Polyporales</taxon>
        <taxon>Steccherinaceae</taxon>
        <taxon>Steccherinum</taxon>
    </lineage>
</organism>
<comment type="caution">
    <text evidence="2">The sequence shown here is derived from an EMBL/GenBank/DDBJ whole genome shotgun (WGS) entry which is preliminary data.</text>
</comment>
<name>A0A4R0R377_9APHY</name>
<keyword evidence="1" id="KW-0812">Transmembrane</keyword>
<gene>
    <name evidence="2" type="ORF">EIP91_008164</name>
</gene>
<dbReference type="PANTHER" id="PTHR35043:SF9">
    <property type="match status" value="1"/>
</dbReference>
<dbReference type="AlphaFoldDB" id="A0A4R0R377"/>
<feature type="transmembrane region" description="Helical" evidence="1">
    <location>
        <begin position="21"/>
        <end position="39"/>
    </location>
</feature>
<accession>A0A4R0R377</accession>
<dbReference type="STRING" id="92696.A0A4R0R377"/>